<dbReference type="EMBL" id="JAAWWB010000021">
    <property type="protein sequence ID" value="KAG6756266.1"/>
    <property type="molecule type" value="Genomic_DNA"/>
</dbReference>
<evidence type="ECO:0000313" key="2">
    <source>
        <dbReference type="Proteomes" id="UP000886885"/>
    </source>
</evidence>
<evidence type="ECO:0000313" key="1">
    <source>
        <dbReference type="EMBL" id="KAG6756266.1"/>
    </source>
</evidence>
<sequence length="97" mass="10879">MGAHLRSRSSCCLSCGGCSTKQEEQKQGCRKLKRHETRFESSLAVVGGFFKGPQVLNWKGYCREVWIVESLDRVDEQIACFCGGHAMRANEIIEVPI</sequence>
<keyword evidence="2" id="KW-1185">Reference proteome</keyword>
<organism evidence="1 2">
    <name type="scientific">Populus tomentosa</name>
    <name type="common">Chinese white poplar</name>
    <dbReference type="NCBI Taxonomy" id="118781"/>
    <lineage>
        <taxon>Eukaryota</taxon>
        <taxon>Viridiplantae</taxon>
        <taxon>Streptophyta</taxon>
        <taxon>Embryophyta</taxon>
        <taxon>Tracheophyta</taxon>
        <taxon>Spermatophyta</taxon>
        <taxon>Magnoliopsida</taxon>
        <taxon>eudicotyledons</taxon>
        <taxon>Gunneridae</taxon>
        <taxon>Pentapetalae</taxon>
        <taxon>rosids</taxon>
        <taxon>fabids</taxon>
        <taxon>Malpighiales</taxon>
        <taxon>Salicaceae</taxon>
        <taxon>Saliceae</taxon>
        <taxon>Populus</taxon>
    </lineage>
</organism>
<dbReference type="AlphaFoldDB" id="A0A8X7YSF2"/>
<name>A0A8X7YSF2_POPTO</name>
<proteinExistence type="predicted"/>
<comment type="caution">
    <text evidence="1">The sequence shown here is derived from an EMBL/GenBank/DDBJ whole genome shotgun (WGS) entry which is preliminary data.</text>
</comment>
<protein>
    <submittedName>
        <fullName evidence="1">Uncharacterized protein</fullName>
    </submittedName>
</protein>
<gene>
    <name evidence="1" type="ORF">POTOM_039691</name>
</gene>
<dbReference type="Proteomes" id="UP000886885">
    <property type="component" value="Chromosome 11A"/>
</dbReference>
<accession>A0A8X7YSF2</accession>
<reference evidence="1" key="1">
    <citation type="journal article" date="2020" name="bioRxiv">
        <title>Hybrid origin of Populus tomentosa Carr. identified through genome sequencing and phylogenomic analysis.</title>
        <authorList>
            <person name="An X."/>
            <person name="Gao K."/>
            <person name="Chen Z."/>
            <person name="Li J."/>
            <person name="Yang X."/>
            <person name="Yang X."/>
            <person name="Zhou J."/>
            <person name="Guo T."/>
            <person name="Zhao T."/>
            <person name="Huang S."/>
            <person name="Miao D."/>
            <person name="Khan W.U."/>
            <person name="Rao P."/>
            <person name="Ye M."/>
            <person name="Lei B."/>
            <person name="Liao W."/>
            <person name="Wang J."/>
            <person name="Ji L."/>
            <person name="Li Y."/>
            <person name="Guo B."/>
            <person name="Mustafa N.S."/>
            <person name="Li S."/>
            <person name="Yun Q."/>
            <person name="Keller S.R."/>
            <person name="Mao J."/>
            <person name="Zhang R."/>
            <person name="Strauss S.H."/>
        </authorList>
    </citation>
    <scope>NUCLEOTIDE SEQUENCE</scope>
    <source>
        <strain evidence="1">GM15</strain>
        <tissue evidence="1">Leaf</tissue>
    </source>
</reference>